<dbReference type="InterPro" id="IPR011990">
    <property type="entry name" value="TPR-like_helical_dom_sf"/>
</dbReference>
<dbReference type="SUPFAM" id="SSF48452">
    <property type="entry name" value="TPR-like"/>
    <property type="match status" value="1"/>
</dbReference>
<dbReference type="EMBL" id="VDEQ01000055">
    <property type="protein sequence ID" value="MQS35144.1"/>
    <property type="molecule type" value="Genomic_DNA"/>
</dbReference>
<dbReference type="Gene3D" id="1.25.40.10">
    <property type="entry name" value="Tetratricopeptide repeat domain"/>
    <property type="match status" value="1"/>
</dbReference>
<evidence type="ECO:0008006" key="3">
    <source>
        <dbReference type="Google" id="ProtNLM"/>
    </source>
</evidence>
<keyword evidence="2" id="KW-1185">Reference proteome</keyword>
<evidence type="ECO:0000313" key="1">
    <source>
        <dbReference type="EMBL" id="MQS35144.1"/>
    </source>
</evidence>
<sequence>MAVEIDRIVGGRLEKPVDDERWGGIGAFDLSKADAYEGSDLVRLGRFAEALPALDGAIERLSPQMLRHRCSAHISRAEAYAGAGEVEAACADGHAALELAGRVQHLETVRRVTVLHRGLRSRGTAGIRALGEHLVDVRTVLGTARRMV</sequence>
<dbReference type="RefSeq" id="WP_153481475.1">
    <property type="nucleotide sequence ID" value="NZ_VDEQ01000055.1"/>
</dbReference>
<evidence type="ECO:0000313" key="2">
    <source>
        <dbReference type="Proteomes" id="UP000460558"/>
    </source>
</evidence>
<comment type="caution">
    <text evidence="1">The sequence shown here is derived from an EMBL/GenBank/DDBJ whole genome shotgun (WGS) entry which is preliminary data.</text>
</comment>
<accession>A0ABW9NPR9</accession>
<proteinExistence type="predicted"/>
<organism evidence="1 2">
    <name type="scientific">Streptomyces katsurahamanus</name>
    <dbReference type="NCBI Taxonomy" id="2577098"/>
    <lineage>
        <taxon>Bacteria</taxon>
        <taxon>Bacillati</taxon>
        <taxon>Actinomycetota</taxon>
        <taxon>Actinomycetes</taxon>
        <taxon>Kitasatosporales</taxon>
        <taxon>Streptomycetaceae</taxon>
        <taxon>Streptomyces</taxon>
    </lineage>
</organism>
<name>A0ABW9NPR9_9ACTN</name>
<gene>
    <name evidence="1" type="ORF">FFZ77_05775</name>
</gene>
<dbReference type="Proteomes" id="UP000460558">
    <property type="component" value="Unassembled WGS sequence"/>
</dbReference>
<reference evidence="1 2" key="1">
    <citation type="submission" date="2019-06" db="EMBL/GenBank/DDBJ databases">
        <title>Comparative genomics and metabolomics analyses of clavulanic acid producing Streptomyces species provides insight into specialized metabolism and evolution of beta-lactam biosynthetic gene clusters.</title>
        <authorList>
            <person name="Moore M.A."/>
            <person name="Cruz-Morales P."/>
            <person name="Barona Gomez F."/>
            <person name="Kapil T."/>
        </authorList>
    </citation>
    <scope>NUCLEOTIDE SEQUENCE [LARGE SCALE GENOMIC DNA]</scope>
    <source>
        <strain evidence="1 2">T-272</strain>
    </source>
</reference>
<protein>
    <recommendedName>
        <fullName evidence="3">Tetratricopeptide repeat protein</fullName>
    </recommendedName>
</protein>